<dbReference type="AlphaFoldDB" id="A0A2J1E084"/>
<accession>A0A2J1E084</accession>
<sequence>MKDYDIFDGNAYNLLTALVRAERIVNRYAEKSVDRPIKMPHDQQYVCDLLTILKSGTRADFIRFLIREPSSVAQILGRMEKNGYIRKETLPGTRKLVFTLTDPELSDINKTDQICQDMFSGLSQSEQDDLKRLLDKLFTTAKDRLEAEHYSSPF</sequence>
<organism evidence="1 2">
    <name type="scientific">Dehalococcoides mccartyi</name>
    <dbReference type="NCBI Taxonomy" id="61435"/>
    <lineage>
        <taxon>Bacteria</taxon>
        <taxon>Bacillati</taxon>
        <taxon>Chloroflexota</taxon>
        <taxon>Dehalococcoidia</taxon>
        <taxon>Dehalococcoidales</taxon>
        <taxon>Dehalococcoidaceae</taxon>
        <taxon>Dehalococcoides</taxon>
    </lineage>
</organism>
<name>A0A2J1E084_9CHLR</name>
<reference evidence="1 2" key="1">
    <citation type="journal article" date="2017" name="FEMS Microbiol. Ecol.">
        <title>Reconstructed genomes of novel Dehalococcoides mccartyi strains from 1,2,3,4-tetrachlorodibenzo-p-dioxin-dechlorinating enrichment cultures reveal divergent reductive dehalogenase gene profiles.</title>
        <authorList>
            <person name="Dam H.T."/>
            <person name="Vollmers J."/>
            <person name="Kaster A.K."/>
            <person name="Haggblom M.M."/>
        </authorList>
    </citation>
    <scope>NUCLEOTIDE SEQUENCE [LARGE SCALE GENOMIC DNA]</scope>
    <source>
        <strain evidence="1 2">H1-3-2.001</strain>
    </source>
</reference>
<evidence type="ECO:0000313" key="2">
    <source>
        <dbReference type="Proteomes" id="UP000233649"/>
    </source>
</evidence>
<dbReference type="InterPro" id="IPR036388">
    <property type="entry name" value="WH-like_DNA-bd_sf"/>
</dbReference>
<protein>
    <submittedName>
        <fullName evidence="1">MarR family transcriptional regulator</fullName>
    </submittedName>
</protein>
<comment type="caution">
    <text evidence="1">The sequence shown here is derived from an EMBL/GenBank/DDBJ whole genome shotgun (WGS) entry which is preliminary data.</text>
</comment>
<dbReference type="EMBL" id="PHFD01000065">
    <property type="protein sequence ID" value="PKH47858.1"/>
    <property type="molecule type" value="Genomic_DNA"/>
</dbReference>
<dbReference type="InterPro" id="IPR036390">
    <property type="entry name" value="WH_DNA-bd_sf"/>
</dbReference>
<dbReference type="Proteomes" id="UP000233649">
    <property type="component" value="Unassembled WGS sequence"/>
</dbReference>
<dbReference type="SUPFAM" id="SSF46785">
    <property type="entry name" value="Winged helix' DNA-binding domain"/>
    <property type="match status" value="1"/>
</dbReference>
<gene>
    <name evidence="1" type="ORF">CVH13_00190</name>
</gene>
<dbReference type="Gene3D" id="1.10.10.10">
    <property type="entry name" value="Winged helix-like DNA-binding domain superfamily/Winged helix DNA-binding domain"/>
    <property type="match status" value="1"/>
</dbReference>
<evidence type="ECO:0000313" key="1">
    <source>
        <dbReference type="EMBL" id="PKH47858.1"/>
    </source>
</evidence>
<proteinExistence type="predicted"/>